<organism evidence="1 2">
    <name type="scientific">Pocillopora meandrina</name>
    <dbReference type="NCBI Taxonomy" id="46732"/>
    <lineage>
        <taxon>Eukaryota</taxon>
        <taxon>Metazoa</taxon>
        <taxon>Cnidaria</taxon>
        <taxon>Anthozoa</taxon>
        <taxon>Hexacorallia</taxon>
        <taxon>Scleractinia</taxon>
        <taxon>Astrocoeniina</taxon>
        <taxon>Pocilloporidae</taxon>
        <taxon>Pocillopora</taxon>
    </lineage>
</organism>
<dbReference type="AlphaFoldDB" id="A0AAU9XW68"/>
<dbReference type="Pfam" id="PF00023">
    <property type="entry name" value="Ank"/>
    <property type="match status" value="1"/>
</dbReference>
<gene>
    <name evidence="1" type="ORF">PMEA_00030463</name>
</gene>
<proteinExistence type="predicted"/>
<dbReference type="SUPFAM" id="SSF48403">
    <property type="entry name" value="Ankyrin repeat"/>
    <property type="match status" value="1"/>
</dbReference>
<dbReference type="Gene3D" id="1.25.40.20">
    <property type="entry name" value="Ankyrin repeat-containing domain"/>
    <property type="match status" value="1"/>
</dbReference>
<dbReference type="InterPro" id="IPR002110">
    <property type="entry name" value="Ankyrin_rpt"/>
</dbReference>
<accession>A0AAU9XW68</accession>
<dbReference type="EMBL" id="CALNXJ010000067">
    <property type="protein sequence ID" value="CAH3158424.1"/>
    <property type="molecule type" value="Genomic_DNA"/>
</dbReference>
<comment type="caution">
    <text evidence="1">The sequence shown here is derived from an EMBL/GenBank/DDBJ whole genome shotgun (WGS) entry which is preliminary data.</text>
</comment>
<reference evidence="1 2" key="1">
    <citation type="submission" date="2022-05" db="EMBL/GenBank/DDBJ databases">
        <authorList>
            <consortium name="Genoscope - CEA"/>
            <person name="William W."/>
        </authorList>
    </citation>
    <scope>NUCLEOTIDE SEQUENCE [LARGE SCALE GENOMIC DNA]</scope>
</reference>
<evidence type="ECO:0000313" key="2">
    <source>
        <dbReference type="Proteomes" id="UP001159428"/>
    </source>
</evidence>
<name>A0AAU9XW68_9CNID</name>
<protein>
    <submittedName>
        <fullName evidence="1">Uncharacterized protein</fullName>
    </submittedName>
</protein>
<dbReference type="InterPro" id="IPR036770">
    <property type="entry name" value="Ankyrin_rpt-contain_sf"/>
</dbReference>
<sequence length="92" mass="10494">MLTQGRMISVHHFVECFLKHGANMNFQDKDGYIALHLATRCGYIAIVDKFLGHGGLQPQNNHYFIKRLKCSKEERYNALEILDAAVTNDPDT</sequence>
<dbReference type="Proteomes" id="UP001159428">
    <property type="component" value="Unassembled WGS sequence"/>
</dbReference>
<evidence type="ECO:0000313" key="1">
    <source>
        <dbReference type="EMBL" id="CAH3158424.1"/>
    </source>
</evidence>
<keyword evidence="2" id="KW-1185">Reference proteome</keyword>